<dbReference type="AlphaFoldDB" id="A0A0C2M2X6"/>
<gene>
    <name evidence="7" type="ORF">RF11_12845</name>
</gene>
<evidence type="ECO:0000259" key="6">
    <source>
        <dbReference type="PROSITE" id="PS50102"/>
    </source>
</evidence>
<feature type="compositionally biased region" description="Basic and acidic residues" evidence="5">
    <location>
        <begin position="89"/>
        <end position="98"/>
    </location>
</feature>
<dbReference type="Proteomes" id="UP000031668">
    <property type="component" value="Unassembled WGS sequence"/>
</dbReference>
<keyword evidence="8" id="KW-1185">Reference proteome</keyword>
<comment type="subcellular location">
    <subcellularLocation>
        <location evidence="1">Nucleus</location>
        <location evidence="1">Nucleoplasm</location>
    </subcellularLocation>
</comment>
<dbReference type="InterPro" id="IPR035979">
    <property type="entry name" value="RBD_domain_sf"/>
</dbReference>
<dbReference type="PANTHER" id="PTHR13798:SF11">
    <property type="entry name" value="RNA-BINDING PROTEIN 7-RELATED"/>
    <property type="match status" value="1"/>
</dbReference>
<dbReference type="Pfam" id="PF00076">
    <property type="entry name" value="RRM_1"/>
    <property type="match status" value="1"/>
</dbReference>
<evidence type="ECO:0000256" key="2">
    <source>
        <dbReference type="ARBA" id="ARBA00022884"/>
    </source>
</evidence>
<dbReference type="GO" id="GO:0000381">
    <property type="term" value="P:regulation of alternative mRNA splicing, via spliceosome"/>
    <property type="evidence" value="ECO:0007669"/>
    <property type="project" value="TreeGrafter"/>
</dbReference>
<dbReference type="PANTHER" id="PTHR13798">
    <property type="entry name" value="RNA BINDING MOTIF RBM PROTEIN -RELATED"/>
    <property type="match status" value="1"/>
</dbReference>
<evidence type="ECO:0000256" key="4">
    <source>
        <dbReference type="PROSITE-ProRule" id="PRU00176"/>
    </source>
</evidence>
<evidence type="ECO:0000313" key="7">
    <source>
        <dbReference type="EMBL" id="KII61430.1"/>
    </source>
</evidence>
<reference evidence="7 8" key="1">
    <citation type="journal article" date="2014" name="Genome Biol. Evol.">
        <title>The genome of the myxosporean Thelohanellus kitauei shows adaptations to nutrient acquisition within its fish host.</title>
        <authorList>
            <person name="Yang Y."/>
            <person name="Xiong J."/>
            <person name="Zhou Z."/>
            <person name="Huo F."/>
            <person name="Miao W."/>
            <person name="Ran C."/>
            <person name="Liu Y."/>
            <person name="Zhang J."/>
            <person name="Feng J."/>
            <person name="Wang M."/>
            <person name="Wang M."/>
            <person name="Wang L."/>
            <person name="Yao B."/>
        </authorList>
    </citation>
    <scope>NUCLEOTIDE SEQUENCE [LARGE SCALE GENOMIC DNA]</scope>
    <source>
        <strain evidence="7">Wuqing</strain>
    </source>
</reference>
<dbReference type="SMART" id="SM00360">
    <property type="entry name" value="RRM"/>
    <property type="match status" value="1"/>
</dbReference>
<sequence>MKPFRRSDPARSVFVGNLNSHVTSDIIEELFTQGGPVTHVSMPADKDGKPKNYAFVEFEHPISVKYVSELFDGLLLCGQPLSVRPLNSHTDRSLDNGAHKRSFSSMNKSPYHYEVGNGDSRRRTPNFSGRGANRPCKLARR</sequence>
<protein>
    <submittedName>
        <fullName evidence="7">RNA-binding protein 7</fullName>
    </submittedName>
</protein>
<dbReference type="PROSITE" id="PS50102">
    <property type="entry name" value="RRM"/>
    <property type="match status" value="1"/>
</dbReference>
<dbReference type="InterPro" id="IPR000504">
    <property type="entry name" value="RRM_dom"/>
</dbReference>
<evidence type="ECO:0000256" key="3">
    <source>
        <dbReference type="ARBA" id="ARBA00023242"/>
    </source>
</evidence>
<name>A0A0C2M2X6_THEKT</name>
<evidence type="ECO:0000313" key="8">
    <source>
        <dbReference type="Proteomes" id="UP000031668"/>
    </source>
</evidence>
<dbReference type="EMBL" id="JWZT01005339">
    <property type="protein sequence ID" value="KII61430.1"/>
    <property type="molecule type" value="Genomic_DNA"/>
</dbReference>
<dbReference type="SUPFAM" id="SSF54928">
    <property type="entry name" value="RNA-binding domain, RBD"/>
    <property type="match status" value="1"/>
</dbReference>
<keyword evidence="2 4" id="KW-0694">RNA-binding</keyword>
<dbReference type="GO" id="GO:0005654">
    <property type="term" value="C:nucleoplasm"/>
    <property type="evidence" value="ECO:0007669"/>
    <property type="project" value="UniProtKB-SubCell"/>
</dbReference>
<dbReference type="OrthoDB" id="407442at2759"/>
<keyword evidence="3" id="KW-0539">Nucleus</keyword>
<accession>A0A0C2M2X6</accession>
<evidence type="ECO:0000256" key="5">
    <source>
        <dbReference type="SAM" id="MobiDB-lite"/>
    </source>
</evidence>
<dbReference type="OMA" id="YHYEVGN"/>
<feature type="domain" description="RRM" evidence="6">
    <location>
        <begin position="11"/>
        <end position="88"/>
    </location>
</feature>
<dbReference type="InterPro" id="IPR052285">
    <property type="entry name" value="NEXT_complex_subunit"/>
</dbReference>
<feature type="region of interest" description="Disordered" evidence="5">
    <location>
        <begin position="86"/>
        <end position="141"/>
    </location>
</feature>
<dbReference type="GO" id="GO:0003727">
    <property type="term" value="F:single-stranded RNA binding"/>
    <property type="evidence" value="ECO:0007669"/>
    <property type="project" value="TreeGrafter"/>
</dbReference>
<evidence type="ECO:0000256" key="1">
    <source>
        <dbReference type="ARBA" id="ARBA00004642"/>
    </source>
</evidence>
<proteinExistence type="predicted"/>
<dbReference type="Gene3D" id="3.30.70.330">
    <property type="match status" value="1"/>
</dbReference>
<dbReference type="InterPro" id="IPR012677">
    <property type="entry name" value="Nucleotide-bd_a/b_plait_sf"/>
</dbReference>
<comment type="caution">
    <text evidence="7">The sequence shown here is derived from an EMBL/GenBank/DDBJ whole genome shotgun (WGS) entry which is preliminary data.</text>
</comment>
<organism evidence="7 8">
    <name type="scientific">Thelohanellus kitauei</name>
    <name type="common">Myxosporean</name>
    <dbReference type="NCBI Taxonomy" id="669202"/>
    <lineage>
        <taxon>Eukaryota</taxon>
        <taxon>Metazoa</taxon>
        <taxon>Cnidaria</taxon>
        <taxon>Myxozoa</taxon>
        <taxon>Myxosporea</taxon>
        <taxon>Bivalvulida</taxon>
        <taxon>Platysporina</taxon>
        <taxon>Myxobolidae</taxon>
        <taxon>Thelohanellus</taxon>
    </lineage>
</organism>